<dbReference type="InterPro" id="IPR036890">
    <property type="entry name" value="HATPase_C_sf"/>
</dbReference>
<evidence type="ECO:0000313" key="13">
    <source>
        <dbReference type="Proteomes" id="UP000216352"/>
    </source>
</evidence>
<accession>A0A261FW82</accession>
<evidence type="ECO:0000256" key="8">
    <source>
        <dbReference type="ARBA" id="ARBA00023012"/>
    </source>
</evidence>
<evidence type="ECO:0000256" key="1">
    <source>
        <dbReference type="ARBA" id="ARBA00000085"/>
    </source>
</evidence>
<dbReference type="GO" id="GO:0016020">
    <property type="term" value="C:membrane"/>
    <property type="evidence" value="ECO:0007669"/>
    <property type="project" value="InterPro"/>
</dbReference>
<evidence type="ECO:0000259" key="11">
    <source>
        <dbReference type="Pfam" id="PF07730"/>
    </source>
</evidence>
<evidence type="ECO:0000256" key="7">
    <source>
        <dbReference type="ARBA" id="ARBA00022840"/>
    </source>
</evidence>
<evidence type="ECO:0000313" key="12">
    <source>
        <dbReference type="EMBL" id="OZG63439.1"/>
    </source>
</evidence>
<dbReference type="EC" id="2.7.13.3" evidence="2"/>
<keyword evidence="5" id="KW-0547">Nucleotide-binding</keyword>
<evidence type="ECO:0000256" key="6">
    <source>
        <dbReference type="ARBA" id="ARBA00022777"/>
    </source>
</evidence>
<evidence type="ECO:0000256" key="10">
    <source>
        <dbReference type="SAM" id="Phobius"/>
    </source>
</evidence>
<dbReference type="InterPro" id="IPR011712">
    <property type="entry name" value="Sig_transdc_His_kin_sub3_dim/P"/>
</dbReference>
<keyword evidence="6 12" id="KW-0418">Kinase</keyword>
<keyword evidence="8" id="KW-0902">Two-component regulatory system</keyword>
<evidence type="ECO:0000256" key="5">
    <source>
        <dbReference type="ARBA" id="ARBA00022741"/>
    </source>
</evidence>
<keyword evidence="10" id="KW-0812">Transmembrane</keyword>
<keyword evidence="7" id="KW-0067">ATP-binding</keyword>
<dbReference type="Pfam" id="PF07730">
    <property type="entry name" value="HisKA_3"/>
    <property type="match status" value="1"/>
</dbReference>
<keyword evidence="13" id="KW-1185">Reference proteome</keyword>
<dbReference type="GO" id="GO:0000155">
    <property type="term" value="F:phosphorelay sensor kinase activity"/>
    <property type="evidence" value="ECO:0007669"/>
    <property type="project" value="InterPro"/>
</dbReference>
<keyword evidence="10" id="KW-0472">Membrane</keyword>
<feature type="transmembrane region" description="Helical" evidence="10">
    <location>
        <begin position="81"/>
        <end position="108"/>
    </location>
</feature>
<protein>
    <recommendedName>
        <fullName evidence="2">histidine kinase</fullName>
        <ecNumber evidence="2">2.7.13.3</ecNumber>
    </recommendedName>
</protein>
<keyword evidence="3" id="KW-0597">Phosphoprotein</keyword>
<dbReference type="Proteomes" id="UP000216352">
    <property type="component" value="Unassembled WGS sequence"/>
</dbReference>
<dbReference type="AlphaFoldDB" id="A0A261FW82"/>
<reference evidence="12 13" key="1">
    <citation type="journal article" date="2017" name="BMC Genomics">
        <title>Comparative genomic and phylogenomic analyses of the Bifidobacteriaceae family.</title>
        <authorList>
            <person name="Lugli G.A."/>
            <person name="Milani C."/>
            <person name="Turroni F."/>
            <person name="Duranti S."/>
            <person name="Mancabelli L."/>
            <person name="Mangifesta M."/>
            <person name="Ferrario C."/>
            <person name="Modesto M."/>
            <person name="Mattarelli P."/>
            <person name="Jiri K."/>
            <person name="van Sinderen D."/>
            <person name="Ventura M."/>
        </authorList>
    </citation>
    <scope>NUCLEOTIDE SEQUENCE [LARGE SCALE GENOMIC DNA]</scope>
    <source>
        <strain evidence="12 13">DSM 28807</strain>
    </source>
</reference>
<keyword evidence="10" id="KW-1133">Transmembrane helix</keyword>
<comment type="caution">
    <text evidence="12">The sequence shown here is derived from an EMBL/GenBank/DDBJ whole genome shotgun (WGS) entry which is preliminary data.</text>
</comment>
<name>A0A261FW82_9BIFI</name>
<dbReference type="PANTHER" id="PTHR24421">
    <property type="entry name" value="NITRATE/NITRITE SENSOR PROTEIN NARX-RELATED"/>
    <property type="match status" value="1"/>
</dbReference>
<dbReference type="EMBL" id="MWWX01000001">
    <property type="protein sequence ID" value="OZG63439.1"/>
    <property type="molecule type" value="Genomic_DNA"/>
</dbReference>
<feature type="transmembrane region" description="Helical" evidence="10">
    <location>
        <begin position="55"/>
        <end position="75"/>
    </location>
</feature>
<gene>
    <name evidence="12" type="ORF">BLEM_0142</name>
</gene>
<dbReference type="PANTHER" id="PTHR24421:SF10">
    <property type="entry name" value="NITRATE_NITRITE SENSOR PROTEIN NARQ"/>
    <property type="match status" value="1"/>
</dbReference>
<dbReference type="GO" id="GO:0046983">
    <property type="term" value="F:protein dimerization activity"/>
    <property type="evidence" value="ECO:0007669"/>
    <property type="project" value="InterPro"/>
</dbReference>
<proteinExistence type="predicted"/>
<organism evidence="12 13">
    <name type="scientific">Bifidobacterium lemurum</name>
    <dbReference type="NCBI Taxonomy" id="1603886"/>
    <lineage>
        <taxon>Bacteria</taxon>
        <taxon>Bacillati</taxon>
        <taxon>Actinomycetota</taxon>
        <taxon>Actinomycetes</taxon>
        <taxon>Bifidobacteriales</taxon>
        <taxon>Bifidobacteriaceae</taxon>
        <taxon>Bifidobacterium</taxon>
    </lineage>
</organism>
<feature type="transmembrane region" description="Helical" evidence="10">
    <location>
        <begin position="20"/>
        <end position="43"/>
    </location>
</feature>
<dbReference type="GO" id="GO:0005524">
    <property type="term" value="F:ATP binding"/>
    <property type="evidence" value="ECO:0007669"/>
    <property type="project" value="UniProtKB-KW"/>
</dbReference>
<feature type="compositionally biased region" description="Low complexity" evidence="9">
    <location>
        <begin position="391"/>
        <end position="419"/>
    </location>
</feature>
<evidence type="ECO:0000256" key="3">
    <source>
        <dbReference type="ARBA" id="ARBA00022553"/>
    </source>
</evidence>
<comment type="catalytic activity">
    <reaction evidence="1">
        <text>ATP + protein L-histidine = ADP + protein N-phospho-L-histidine.</text>
        <dbReference type="EC" id="2.7.13.3"/>
    </reaction>
</comment>
<evidence type="ECO:0000256" key="9">
    <source>
        <dbReference type="SAM" id="MobiDB-lite"/>
    </source>
</evidence>
<keyword evidence="4" id="KW-0808">Transferase</keyword>
<dbReference type="Gene3D" id="1.20.5.1930">
    <property type="match status" value="1"/>
</dbReference>
<dbReference type="Gene3D" id="3.30.565.10">
    <property type="entry name" value="Histidine kinase-like ATPase, C-terminal domain"/>
    <property type="match status" value="1"/>
</dbReference>
<feature type="transmembrane region" description="Helical" evidence="10">
    <location>
        <begin position="170"/>
        <end position="192"/>
    </location>
</feature>
<dbReference type="InterPro" id="IPR050482">
    <property type="entry name" value="Sensor_HK_TwoCompSys"/>
</dbReference>
<evidence type="ECO:0000256" key="2">
    <source>
        <dbReference type="ARBA" id="ARBA00012438"/>
    </source>
</evidence>
<sequence>MPWVFGLSQDADDEVPVRTRLWCTVVMIPAAAFCCLMQCAFAAQRYMDEPQNGMYVWMIVSTLLAFVFPFLLVARSRYPELVFWLCCAVVLVFPYDPMLLLMALTALLARRSSTKRTVRVVGVATVIAVGAHLRDALNTPESSLWHMIFAKPHTGRNGVPLEMLTGETPVVVTAVCVALIEVAIATLIGLHIRSRANLQTVKARADAATSHAATLQSDLNNQQLADAIAAEAHDTLAHSLSLLALNASALQAEAGKLEPSAQTQPLVRQCEDIRRQAAGALDEAHAIIDMLRHPQRAWEQLIPSDETALTRDSLDALVGDARNAGMRLNTWIDIQQLSALDEGIGKIAYRAIQEGLTNARRHAPDAPVSLEVTANPTHGVHVHVSNPAPPTATAKTGATDSTTRATSSSASQTTPAQSPVIQDSARPTRIITPHDGSHSHNGLAGLTARIASAHGACRYGLDERLVFHLDVRLPWIASARR</sequence>
<feature type="region of interest" description="Disordered" evidence="9">
    <location>
        <begin position="382"/>
        <end position="439"/>
    </location>
</feature>
<evidence type="ECO:0000256" key="4">
    <source>
        <dbReference type="ARBA" id="ARBA00022679"/>
    </source>
</evidence>
<feature type="domain" description="Signal transduction histidine kinase subgroup 3 dimerisation and phosphoacceptor" evidence="11">
    <location>
        <begin position="227"/>
        <end position="295"/>
    </location>
</feature>
<dbReference type="STRING" id="1603886.GCA_001895165_01241"/>